<reference evidence="2 3" key="1">
    <citation type="submission" date="2015-03" db="EMBL/GenBank/DDBJ databases">
        <title>Draft genome of the nematode, Opisthorchis viverrini.</title>
        <authorList>
            <person name="Mitreva M."/>
        </authorList>
    </citation>
    <scope>NUCLEOTIDE SEQUENCE [LARGE SCALE GENOMIC DNA]</scope>
    <source>
        <strain evidence="2">Khon Kaen</strain>
    </source>
</reference>
<feature type="compositionally biased region" description="Polar residues" evidence="1">
    <location>
        <begin position="154"/>
        <end position="167"/>
    </location>
</feature>
<sequence length="277" mass="28385">TVIPAFSTPTSHTMPIASHALQGLQERPLRPKSHVSHPSVPGQASTQAACLSASAAIPAGEFQFSTSSTASRPNPTTSSVPVPLAPLLHPSVRSTVPTLSQLTPILISAGMAPSQLAEQHHDHSPLHATITSTTTTTTATAHAVTRIVSPVCSTSTSTAHTGPSLVNSGTSVQSAGGTVTTTTASPALGSVSFSGTNADSDGTDASALVPVAWGRVVRMADGALHFPGIGRQLFSNPQSVLQRIRAAASPDDSFSLQLDGQRLKLILRELLTCEGND</sequence>
<evidence type="ECO:0000313" key="2">
    <source>
        <dbReference type="EMBL" id="OON20649.1"/>
    </source>
</evidence>
<organism evidence="2 3">
    <name type="scientific">Opisthorchis viverrini</name>
    <name type="common">Southeast Asian liver fluke</name>
    <dbReference type="NCBI Taxonomy" id="6198"/>
    <lineage>
        <taxon>Eukaryota</taxon>
        <taxon>Metazoa</taxon>
        <taxon>Spiralia</taxon>
        <taxon>Lophotrochozoa</taxon>
        <taxon>Platyhelminthes</taxon>
        <taxon>Trematoda</taxon>
        <taxon>Digenea</taxon>
        <taxon>Opisthorchiida</taxon>
        <taxon>Opisthorchiata</taxon>
        <taxon>Opisthorchiidae</taxon>
        <taxon>Opisthorchis</taxon>
    </lineage>
</organism>
<protein>
    <submittedName>
        <fullName evidence="2">Uncharacterized protein</fullName>
    </submittedName>
</protein>
<proteinExistence type="predicted"/>
<dbReference type="Proteomes" id="UP000243686">
    <property type="component" value="Unassembled WGS sequence"/>
</dbReference>
<evidence type="ECO:0000256" key="1">
    <source>
        <dbReference type="SAM" id="MobiDB-lite"/>
    </source>
</evidence>
<name>A0A1S8X1R0_OPIVI</name>
<feature type="non-terminal residue" evidence="2">
    <location>
        <position position="1"/>
    </location>
</feature>
<feature type="region of interest" description="Disordered" evidence="1">
    <location>
        <begin position="154"/>
        <end position="178"/>
    </location>
</feature>
<feature type="compositionally biased region" description="Low complexity" evidence="1">
    <location>
        <begin position="168"/>
        <end position="178"/>
    </location>
</feature>
<feature type="region of interest" description="Disordered" evidence="1">
    <location>
        <begin position="28"/>
        <end position="47"/>
    </location>
</feature>
<keyword evidence="3" id="KW-1185">Reference proteome</keyword>
<accession>A0A1S8X1R0</accession>
<evidence type="ECO:0000313" key="3">
    <source>
        <dbReference type="Proteomes" id="UP000243686"/>
    </source>
</evidence>
<gene>
    <name evidence="2" type="ORF">X801_03464</name>
</gene>
<dbReference type="EMBL" id="KV892520">
    <property type="protein sequence ID" value="OON20649.1"/>
    <property type="molecule type" value="Genomic_DNA"/>
</dbReference>
<dbReference type="AlphaFoldDB" id="A0A1S8X1R0"/>